<protein>
    <recommendedName>
        <fullName evidence="2">J domain-containing protein</fullName>
    </recommendedName>
</protein>
<dbReference type="EMBL" id="JH431210">
    <property type="status" value="NOT_ANNOTATED_CDS"/>
    <property type="molecule type" value="Genomic_DNA"/>
</dbReference>
<reference evidence="3" key="2">
    <citation type="submission" date="2015-02" db="UniProtKB">
        <authorList>
            <consortium name="EnsemblMetazoa"/>
        </authorList>
    </citation>
    <scope>IDENTIFICATION</scope>
</reference>
<accession>T1JMM2</accession>
<dbReference type="InterPro" id="IPR001623">
    <property type="entry name" value="DnaJ_domain"/>
</dbReference>
<dbReference type="EnsemblMetazoa" id="SMAR015102-RA">
    <property type="protein sequence ID" value="SMAR015102-PA"/>
    <property type="gene ID" value="SMAR015102"/>
</dbReference>
<evidence type="ECO:0000313" key="3">
    <source>
        <dbReference type="EnsemblMetazoa" id="SMAR015102-PA"/>
    </source>
</evidence>
<reference evidence="4" key="1">
    <citation type="submission" date="2011-05" db="EMBL/GenBank/DDBJ databases">
        <authorList>
            <person name="Richards S.R."/>
            <person name="Qu J."/>
            <person name="Jiang H."/>
            <person name="Jhangiani S.N."/>
            <person name="Agravi P."/>
            <person name="Goodspeed R."/>
            <person name="Gross S."/>
            <person name="Mandapat C."/>
            <person name="Jackson L."/>
            <person name="Mathew T."/>
            <person name="Pu L."/>
            <person name="Thornton R."/>
            <person name="Saada N."/>
            <person name="Wilczek-Boney K.B."/>
            <person name="Lee S."/>
            <person name="Kovar C."/>
            <person name="Wu Y."/>
            <person name="Scherer S.E."/>
            <person name="Worley K.C."/>
            <person name="Muzny D.M."/>
            <person name="Gibbs R."/>
        </authorList>
    </citation>
    <scope>NUCLEOTIDE SEQUENCE</scope>
    <source>
        <strain evidence="4">Brora</strain>
    </source>
</reference>
<organism evidence="3 4">
    <name type="scientific">Strigamia maritima</name>
    <name type="common">European centipede</name>
    <name type="synonym">Geophilus maritimus</name>
    <dbReference type="NCBI Taxonomy" id="126957"/>
    <lineage>
        <taxon>Eukaryota</taxon>
        <taxon>Metazoa</taxon>
        <taxon>Ecdysozoa</taxon>
        <taxon>Arthropoda</taxon>
        <taxon>Myriapoda</taxon>
        <taxon>Chilopoda</taxon>
        <taxon>Pleurostigmophora</taxon>
        <taxon>Geophilomorpha</taxon>
        <taxon>Linotaeniidae</taxon>
        <taxon>Strigamia</taxon>
    </lineage>
</organism>
<dbReference type="PROSITE" id="PS50076">
    <property type="entry name" value="DNAJ_2"/>
    <property type="match status" value="1"/>
</dbReference>
<dbReference type="CDD" id="cd06257">
    <property type="entry name" value="DnaJ"/>
    <property type="match status" value="1"/>
</dbReference>
<dbReference type="GO" id="GO:0005737">
    <property type="term" value="C:cytoplasm"/>
    <property type="evidence" value="ECO:0007669"/>
    <property type="project" value="TreeGrafter"/>
</dbReference>
<dbReference type="PANTHER" id="PTHR44500:SF1">
    <property type="entry name" value="DNAJ HOMOLOG SUBFAMILY C MEMBER 12"/>
    <property type="match status" value="1"/>
</dbReference>
<keyword evidence="1" id="KW-0143">Chaperone</keyword>
<dbReference type="STRING" id="126957.T1JMM2"/>
<name>T1JMM2_STRMM</name>
<dbReference type="OMA" id="LLCEYKV"/>
<keyword evidence="4" id="KW-1185">Reference proteome</keyword>
<dbReference type="Gene3D" id="1.10.287.110">
    <property type="entry name" value="DnaJ domain"/>
    <property type="match status" value="1"/>
</dbReference>
<dbReference type="InterPro" id="IPR036869">
    <property type="entry name" value="J_dom_sf"/>
</dbReference>
<dbReference type="Proteomes" id="UP000014500">
    <property type="component" value="Unassembled WGS sequence"/>
</dbReference>
<dbReference type="HOGENOM" id="CLU_118857_0_0_1"/>
<dbReference type="SUPFAM" id="SSF46565">
    <property type="entry name" value="Chaperone J-domain"/>
    <property type="match status" value="1"/>
</dbReference>
<evidence type="ECO:0000313" key="4">
    <source>
        <dbReference type="Proteomes" id="UP000014500"/>
    </source>
</evidence>
<sequence length="153" mass="18237">MAFFEDILTFKREDEDYYQILGCDETSSMEQICTEYKNRALIYHPDKNSGCETKAAQFQMLQTAKETLTDPTKRKAYDAWRRSGLAISFDQWMGRRQQSPATHWADRKKKDLMLSMNHDQDEFKKSESEDVLWLPDRKNNQSELLKKFRSYEI</sequence>
<dbReference type="eggNOG" id="KOG0691">
    <property type="taxonomic scope" value="Eukaryota"/>
</dbReference>
<dbReference type="SMART" id="SM00271">
    <property type="entry name" value="DnaJ"/>
    <property type="match status" value="1"/>
</dbReference>
<dbReference type="PhylomeDB" id="T1JMM2"/>
<feature type="domain" description="J" evidence="2">
    <location>
        <begin position="16"/>
        <end position="81"/>
    </location>
</feature>
<proteinExistence type="predicted"/>
<dbReference type="InterPro" id="IPR029827">
    <property type="entry name" value="JDP1-like"/>
</dbReference>
<evidence type="ECO:0000256" key="1">
    <source>
        <dbReference type="ARBA" id="ARBA00023186"/>
    </source>
</evidence>
<dbReference type="AlphaFoldDB" id="T1JMM2"/>
<evidence type="ECO:0000259" key="2">
    <source>
        <dbReference type="PROSITE" id="PS50076"/>
    </source>
</evidence>
<dbReference type="PANTHER" id="PTHR44500">
    <property type="entry name" value="DNAJ HOMOLOG SUBFAMILY C MEMBER 12"/>
    <property type="match status" value="1"/>
</dbReference>
<dbReference type="PRINTS" id="PR00625">
    <property type="entry name" value="JDOMAIN"/>
</dbReference>
<dbReference type="Pfam" id="PF00226">
    <property type="entry name" value="DnaJ"/>
    <property type="match status" value="1"/>
</dbReference>